<dbReference type="InterPro" id="IPR000719">
    <property type="entry name" value="Prot_kinase_dom"/>
</dbReference>
<evidence type="ECO:0000313" key="5">
    <source>
        <dbReference type="Proteomes" id="UP000001514"/>
    </source>
</evidence>
<dbReference type="SUPFAM" id="SSF56112">
    <property type="entry name" value="Protein kinase-like (PK-like)"/>
    <property type="match status" value="1"/>
</dbReference>
<dbReference type="KEGG" id="smo:SELMODRAFT_404295"/>
<feature type="domain" description="Protein kinase" evidence="3">
    <location>
        <begin position="1"/>
        <end position="179"/>
    </location>
</feature>
<dbReference type="HOGENOM" id="CLU_1505913_0_0_1"/>
<keyword evidence="1" id="KW-0732">Signal</keyword>
<accession>D8QUW2</accession>
<proteinExistence type="predicted"/>
<dbReference type="Proteomes" id="UP000001514">
    <property type="component" value="Unassembled WGS sequence"/>
</dbReference>
<gene>
    <name evidence="4" type="ORF">SELMODRAFT_404295</name>
</gene>
<evidence type="ECO:0000256" key="1">
    <source>
        <dbReference type="ARBA" id="ARBA00022729"/>
    </source>
</evidence>
<feature type="region of interest" description="Disordered" evidence="2">
    <location>
        <begin position="1"/>
        <end position="35"/>
    </location>
</feature>
<dbReference type="Gramene" id="EFJ36363">
    <property type="protein sequence ID" value="EFJ36363"/>
    <property type="gene ID" value="SELMODRAFT_404295"/>
</dbReference>
<dbReference type="PANTHER" id="PTHR47976:SF100">
    <property type="entry name" value="PROTEIN KINASE DOMAIN-CONTAINING PROTEIN"/>
    <property type="match status" value="1"/>
</dbReference>
<dbReference type="InParanoid" id="D8QUW2"/>
<dbReference type="Gene3D" id="1.10.510.10">
    <property type="entry name" value="Transferase(Phosphotransferase) domain 1"/>
    <property type="match status" value="1"/>
</dbReference>
<protein>
    <recommendedName>
        <fullName evidence="3">Protein kinase domain-containing protein</fullName>
    </recommendedName>
</protein>
<reference evidence="4 5" key="1">
    <citation type="journal article" date="2011" name="Science">
        <title>The Selaginella genome identifies genetic changes associated with the evolution of vascular plants.</title>
        <authorList>
            <person name="Banks J.A."/>
            <person name="Nishiyama T."/>
            <person name="Hasebe M."/>
            <person name="Bowman J.L."/>
            <person name="Gribskov M."/>
            <person name="dePamphilis C."/>
            <person name="Albert V.A."/>
            <person name="Aono N."/>
            <person name="Aoyama T."/>
            <person name="Ambrose B.A."/>
            <person name="Ashton N.W."/>
            <person name="Axtell M.J."/>
            <person name="Barker E."/>
            <person name="Barker M.S."/>
            <person name="Bennetzen J.L."/>
            <person name="Bonawitz N.D."/>
            <person name="Chapple C."/>
            <person name="Cheng C."/>
            <person name="Correa L.G."/>
            <person name="Dacre M."/>
            <person name="DeBarry J."/>
            <person name="Dreyer I."/>
            <person name="Elias M."/>
            <person name="Engstrom E.M."/>
            <person name="Estelle M."/>
            <person name="Feng L."/>
            <person name="Finet C."/>
            <person name="Floyd S.K."/>
            <person name="Frommer W.B."/>
            <person name="Fujita T."/>
            <person name="Gramzow L."/>
            <person name="Gutensohn M."/>
            <person name="Harholt J."/>
            <person name="Hattori M."/>
            <person name="Heyl A."/>
            <person name="Hirai T."/>
            <person name="Hiwatashi Y."/>
            <person name="Ishikawa M."/>
            <person name="Iwata M."/>
            <person name="Karol K.G."/>
            <person name="Koehler B."/>
            <person name="Kolukisaoglu U."/>
            <person name="Kubo M."/>
            <person name="Kurata T."/>
            <person name="Lalonde S."/>
            <person name="Li K."/>
            <person name="Li Y."/>
            <person name="Litt A."/>
            <person name="Lyons E."/>
            <person name="Manning G."/>
            <person name="Maruyama T."/>
            <person name="Michael T.P."/>
            <person name="Mikami K."/>
            <person name="Miyazaki S."/>
            <person name="Morinaga S."/>
            <person name="Murata T."/>
            <person name="Mueller-Roeber B."/>
            <person name="Nelson D.R."/>
            <person name="Obara M."/>
            <person name="Oguri Y."/>
            <person name="Olmstead R.G."/>
            <person name="Onodera N."/>
            <person name="Petersen B.L."/>
            <person name="Pils B."/>
            <person name="Prigge M."/>
            <person name="Rensing S.A."/>
            <person name="Riano-Pachon D.M."/>
            <person name="Roberts A.W."/>
            <person name="Sato Y."/>
            <person name="Scheller H.V."/>
            <person name="Schulz B."/>
            <person name="Schulz C."/>
            <person name="Shakirov E.V."/>
            <person name="Shibagaki N."/>
            <person name="Shinohara N."/>
            <person name="Shippen D.E."/>
            <person name="Soerensen I."/>
            <person name="Sotooka R."/>
            <person name="Sugimoto N."/>
            <person name="Sugita M."/>
            <person name="Sumikawa N."/>
            <person name="Tanurdzic M."/>
            <person name="Theissen G."/>
            <person name="Ulvskov P."/>
            <person name="Wakazuki S."/>
            <person name="Weng J.K."/>
            <person name="Willats W.W."/>
            <person name="Wipf D."/>
            <person name="Wolf P.G."/>
            <person name="Yang L."/>
            <person name="Zimmer A.D."/>
            <person name="Zhu Q."/>
            <person name="Mitros T."/>
            <person name="Hellsten U."/>
            <person name="Loque D."/>
            <person name="Otillar R."/>
            <person name="Salamov A."/>
            <person name="Schmutz J."/>
            <person name="Shapiro H."/>
            <person name="Lindquist E."/>
            <person name="Lucas S."/>
            <person name="Rokhsar D."/>
            <person name="Grigoriev I.V."/>
        </authorList>
    </citation>
    <scope>NUCLEOTIDE SEQUENCE [LARGE SCALE GENOMIC DNA]</scope>
</reference>
<dbReference type="Pfam" id="PF07714">
    <property type="entry name" value="PK_Tyr_Ser-Thr"/>
    <property type="match status" value="1"/>
</dbReference>
<evidence type="ECO:0000256" key="2">
    <source>
        <dbReference type="SAM" id="MobiDB-lite"/>
    </source>
</evidence>
<evidence type="ECO:0000259" key="3">
    <source>
        <dbReference type="PROSITE" id="PS50011"/>
    </source>
</evidence>
<name>D8QUW2_SELML</name>
<dbReference type="AlphaFoldDB" id="D8QUW2"/>
<dbReference type="EMBL" id="GL377567">
    <property type="protein sequence ID" value="EFJ36363.1"/>
    <property type="molecule type" value="Genomic_DNA"/>
</dbReference>
<keyword evidence="5" id="KW-1185">Reference proteome</keyword>
<evidence type="ECO:0000313" key="4">
    <source>
        <dbReference type="EMBL" id="EFJ36363.1"/>
    </source>
</evidence>
<dbReference type="PROSITE" id="PS50011">
    <property type="entry name" value="PROTEIN_KINASE_DOM"/>
    <property type="match status" value="1"/>
</dbReference>
<dbReference type="InterPro" id="IPR011009">
    <property type="entry name" value="Kinase-like_dom_sf"/>
</dbReference>
<sequence length="179" mass="19958">MASRTLTKLMESGATPSRSKPRKNPSAEKSQCPGITPLPGLQVRIPRQVDLQVARRAQLGHEIQDSREIARGICFLHEECSTRVLHLAINPQNTLLAENFGVKIADVGLSRWRMMKVSDKLDVYSFALCWKWLPDYKLSIPVCLAGGAQSSWRHEKLRSGKLMEMLEEEEGAAGNGGYL</sequence>
<dbReference type="InterPro" id="IPR051343">
    <property type="entry name" value="G-type_lectin_kinases/EP1-like"/>
</dbReference>
<dbReference type="InterPro" id="IPR001245">
    <property type="entry name" value="Ser-Thr/Tyr_kinase_cat_dom"/>
</dbReference>
<dbReference type="PANTHER" id="PTHR47976">
    <property type="entry name" value="G-TYPE LECTIN S-RECEPTOR-LIKE SERINE/THREONINE-PROTEIN KINASE SD2-5"/>
    <property type="match status" value="1"/>
</dbReference>
<dbReference type="GO" id="GO:0005524">
    <property type="term" value="F:ATP binding"/>
    <property type="evidence" value="ECO:0007669"/>
    <property type="project" value="InterPro"/>
</dbReference>
<organism evidence="5">
    <name type="scientific">Selaginella moellendorffii</name>
    <name type="common">Spikemoss</name>
    <dbReference type="NCBI Taxonomy" id="88036"/>
    <lineage>
        <taxon>Eukaryota</taxon>
        <taxon>Viridiplantae</taxon>
        <taxon>Streptophyta</taxon>
        <taxon>Embryophyta</taxon>
        <taxon>Tracheophyta</taxon>
        <taxon>Lycopodiopsida</taxon>
        <taxon>Selaginellales</taxon>
        <taxon>Selaginellaceae</taxon>
        <taxon>Selaginella</taxon>
    </lineage>
</organism>
<dbReference type="GO" id="GO:0004672">
    <property type="term" value="F:protein kinase activity"/>
    <property type="evidence" value="ECO:0007669"/>
    <property type="project" value="InterPro"/>
</dbReference>
<dbReference type="STRING" id="88036.D8QUW2"/>